<evidence type="ECO:0000313" key="8">
    <source>
        <dbReference type="EMBL" id="SCM74936.1"/>
    </source>
</evidence>
<evidence type="ECO:0000256" key="7">
    <source>
        <dbReference type="SAM" id="Phobius"/>
    </source>
</evidence>
<feature type="transmembrane region" description="Helical" evidence="7">
    <location>
        <begin position="179"/>
        <end position="201"/>
    </location>
</feature>
<dbReference type="EMBL" id="FMJD01000005">
    <property type="protein sequence ID" value="SCM74936.1"/>
    <property type="molecule type" value="Genomic_DNA"/>
</dbReference>
<dbReference type="AlphaFoldDB" id="A0A212LBK6"/>
<evidence type="ECO:0000256" key="3">
    <source>
        <dbReference type="ARBA" id="ARBA00022475"/>
    </source>
</evidence>
<evidence type="ECO:0000256" key="6">
    <source>
        <dbReference type="ARBA" id="ARBA00023136"/>
    </source>
</evidence>
<sequence>MTGIIGSTTILAVCLLFCRIGGAMMVMVGISSARVPMQVRLFLAFGLTLAVAPMLVDEAAAAITDDAPVTLLRLIAAETFTGLFIGFLGRLFFLALQMLSHAMAMTVGFSMPDTAIEDQEALPAMTALIMLTATLMFFLTDQHAKVLEAVVSSYKVLPVAGAFDPQGSLIEVTDTLSTAFWLALRLASPFIIYGLVVNFTLGLVNKMTPAIPVYFISMPFVLFGGLMLFYVTAVEFQQLFVLGFSDWLASQ</sequence>
<dbReference type="GO" id="GO:0006605">
    <property type="term" value="P:protein targeting"/>
    <property type="evidence" value="ECO:0007669"/>
    <property type="project" value="InterPro"/>
</dbReference>
<evidence type="ECO:0000256" key="5">
    <source>
        <dbReference type="ARBA" id="ARBA00022989"/>
    </source>
</evidence>
<dbReference type="PRINTS" id="PR00953">
    <property type="entry name" value="TYPE3IMRPROT"/>
</dbReference>
<dbReference type="PANTHER" id="PTHR30065">
    <property type="entry name" value="FLAGELLAR BIOSYNTHETIC PROTEIN FLIR"/>
    <property type="match status" value="1"/>
</dbReference>
<feature type="transmembrane region" description="Helical" evidence="7">
    <location>
        <begin position="6"/>
        <end position="30"/>
    </location>
</feature>
<evidence type="ECO:0000256" key="4">
    <source>
        <dbReference type="ARBA" id="ARBA00022692"/>
    </source>
</evidence>
<keyword evidence="4 7" id="KW-0812">Transmembrane</keyword>
<keyword evidence="3" id="KW-1003">Cell membrane</keyword>
<accession>A0A212LBK6</accession>
<name>A0A212LBK6_9HYPH</name>
<feature type="transmembrane region" description="Helical" evidence="7">
    <location>
        <begin position="121"/>
        <end position="139"/>
    </location>
</feature>
<comment type="similarity">
    <text evidence="2">Belongs to the FliR/MopE/SpaR family.</text>
</comment>
<dbReference type="PANTHER" id="PTHR30065:SF1">
    <property type="entry name" value="SURFACE PRESENTATION OF ANTIGENS PROTEIN SPAR"/>
    <property type="match status" value="1"/>
</dbReference>
<dbReference type="RefSeq" id="WP_100079151.1">
    <property type="nucleotide sequence ID" value="NZ_LT608334.1"/>
</dbReference>
<dbReference type="Pfam" id="PF01311">
    <property type="entry name" value="Bac_export_1"/>
    <property type="match status" value="1"/>
</dbReference>
<dbReference type="InterPro" id="IPR002010">
    <property type="entry name" value="T3SS_IM_R"/>
</dbReference>
<comment type="subcellular location">
    <subcellularLocation>
        <location evidence="1">Cell membrane</location>
        <topology evidence="1">Multi-pass membrane protein</topology>
    </subcellularLocation>
</comment>
<evidence type="ECO:0000256" key="2">
    <source>
        <dbReference type="ARBA" id="ARBA00009772"/>
    </source>
</evidence>
<dbReference type="GO" id="GO:0005886">
    <property type="term" value="C:plasma membrane"/>
    <property type="evidence" value="ECO:0007669"/>
    <property type="project" value="UniProtKB-SubCell"/>
</dbReference>
<reference evidence="8" key="1">
    <citation type="submission" date="2016-08" db="EMBL/GenBank/DDBJ databases">
        <authorList>
            <person name="Seilhamer J.J."/>
        </authorList>
    </citation>
    <scope>NUCLEOTIDE SEQUENCE</scope>
    <source>
        <strain evidence="8">86</strain>
    </source>
</reference>
<organism evidence="8">
    <name type="scientific">uncultured Pleomorphomonas sp</name>
    <dbReference type="NCBI Taxonomy" id="442121"/>
    <lineage>
        <taxon>Bacteria</taxon>
        <taxon>Pseudomonadati</taxon>
        <taxon>Pseudomonadota</taxon>
        <taxon>Alphaproteobacteria</taxon>
        <taxon>Hyphomicrobiales</taxon>
        <taxon>Pleomorphomonadaceae</taxon>
        <taxon>Pleomorphomonas</taxon>
        <taxon>environmental samples</taxon>
    </lineage>
</organism>
<proteinExistence type="inferred from homology"/>
<feature type="transmembrane region" description="Helical" evidence="7">
    <location>
        <begin position="42"/>
        <end position="63"/>
    </location>
</feature>
<keyword evidence="5 7" id="KW-1133">Transmembrane helix</keyword>
<keyword evidence="6 7" id="KW-0472">Membrane</keyword>
<protein>
    <submittedName>
        <fullName evidence="8">Type III secretion system inner membrane R protein</fullName>
    </submittedName>
</protein>
<feature type="transmembrane region" description="Helical" evidence="7">
    <location>
        <begin position="213"/>
        <end position="233"/>
    </location>
</feature>
<gene>
    <name evidence="8" type="ORF">KL86PLE_130408</name>
</gene>
<evidence type="ECO:0000256" key="1">
    <source>
        <dbReference type="ARBA" id="ARBA00004651"/>
    </source>
</evidence>